<accession>A0ABT4MD70</accession>
<evidence type="ECO:0000313" key="3">
    <source>
        <dbReference type="Proteomes" id="UP001081071"/>
    </source>
</evidence>
<dbReference type="SUPFAM" id="SSF54292">
    <property type="entry name" value="2Fe-2S ferredoxin-like"/>
    <property type="match status" value="1"/>
</dbReference>
<reference evidence="2" key="1">
    <citation type="submission" date="2022-12" db="EMBL/GenBank/DDBJ databases">
        <authorList>
            <person name="Krivoruchko A.V."/>
            <person name="Elkin A."/>
        </authorList>
    </citation>
    <scope>NUCLEOTIDE SEQUENCE</scope>
    <source>
        <strain evidence="2">IEGM 1391</strain>
    </source>
</reference>
<evidence type="ECO:0000256" key="1">
    <source>
        <dbReference type="ARBA" id="ARBA00023002"/>
    </source>
</evidence>
<organism evidence="2 3">
    <name type="scientific">Rhodococcus ruber</name>
    <dbReference type="NCBI Taxonomy" id="1830"/>
    <lineage>
        <taxon>Bacteria</taxon>
        <taxon>Bacillati</taxon>
        <taxon>Actinomycetota</taxon>
        <taxon>Actinomycetes</taxon>
        <taxon>Mycobacteriales</taxon>
        <taxon>Nocardiaceae</taxon>
        <taxon>Rhodococcus</taxon>
    </lineage>
</organism>
<dbReference type="RefSeq" id="WP_269603847.1">
    <property type="nucleotide sequence ID" value="NZ_JAPWIJ010000004.1"/>
</dbReference>
<keyword evidence="1" id="KW-0560">Oxidoreductase</keyword>
<keyword evidence="3" id="KW-1185">Reference proteome</keyword>
<dbReference type="InterPro" id="IPR042204">
    <property type="entry name" value="2Fe-2S-bd_N"/>
</dbReference>
<evidence type="ECO:0000313" key="2">
    <source>
        <dbReference type="EMBL" id="MCZ4518932.1"/>
    </source>
</evidence>
<dbReference type="InterPro" id="IPR036010">
    <property type="entry name" value="2Fe-2S_ferredoxin-like_sf"/>
</dbReference>
<gene>
    <name evidence="2" type="ORF">O4220_10415</name>
</gene>
<dbReference type="EMBL" id="JAPWIJ010000004">
    <property type="protein sequence ID" value="MCZ4518932.1"/>
    <property type="molecule type" value="Genomic_DNA"/>
</dbReference>
<comment type="caution">
    <text evidence="2">The sequence shown here is derived from an EMBL/GenBank/DDBJ whole genome shotgun (WGS) entry which is preliminary data.</text>
</comment>
<sequence length="94" mass="10052">MSPSRRLPIVRGKSVHITFDGKALPCNEGDTVAAALLVAGVQEFGTTRTGDPRQPFCNMGTCFDCAVVIDGIPLVRACITQVREGMNIEPTKGF</sequence>
<dbReference type="Gene3D" id="3.10.20.440">
    <property type="entry name" value="2Fe-2S iron-sulphur cluster binding domain, sarcosine oxidase, alpha subunit, N-terminal domain"/>
    <property type="match status" value="1"/>
</dbReference>
<proteinExistence type="predicted"/>
<name>A0ABT4MD70_9NOCA</name>
<dbReference type="Proteomes" id="UP001081071">
    <property type="component" value="Unassembled WGS sequence"/>
</dbReference>
<protein>
    <submittedName>
        <fullName evidence="2">(2Fe-2S)-binding protein</fullName>
    </submittedName>
</protein>
<dbReference type="Pfam" id="PF13510">
    <property type="entry name" value="Fer2_4"/>
    <property type="match status" value="1"/>
</dbReference>